<evidence type="ECO:0000256" key="2">
    <source>
        <dbReference type="ARBA" id="ARBA00022741"/>
    </source>
</evidence>
<dbReference type="InterPro" id="IPR008266">
    <property type="entry name" value="Tyr_kinase_AS"/>
</dbReference>
<evidence type="ECO:0000256" key="4">
    <source>
        <dbReference type="ARBA" id="ARBA00022840"/>
    </source>
</evidence>
<feature type="region of interest" description="Disordered" evidence="5">
    <location>
        <begin position="334"/>
        <end position="370"/>
    </location>
</feature>
<evidence type="ECO:0000313" key="8">
    <source>
        <dbReference type="Proteomes" id="UP000199181"/>
    </source>
</evidence>
<dbReference type="AlphaFoldDB" id="A0A1I0K6A3"/>
<dbReference type="GO" id="GO:0004674">
    <property type="term" value="F:protein serine/threonine kinase activity"/>
    <property type="evidence" value="ECO:0007669"/>
    <property type="project" value="UniProtKB-KW"/>
</dbReference>
<dbReference type="Pfam" id="PF08308">
    <property type="entry name" value="PEGA"/>
    <property type="match status" value="1"/>
</dbReference>
<dbReference type="PROSITE" id="PS50011">
    <property type="entry name" value="PROTEIN_KINASE_DOM"/>
    <property type="match status" value="1"/>
</dbReference>
<keyword evidence="4" id="KW-0067">ATP-binding</keyword>
<keyword evidence="2" id="KW-0547">Nucleotide-binding</keyword>
<dbReference type="PROSITE" id="PS00109">
    <property type="entry name" value="PROTEIN_KINASE_TYR"/>
    <property type="match status" value="1"/>
</dbReference>
<name>A0A1I0K6A3_9BACT</name>
<dbReference type="Gene3D" id="1.10.510.10">
    <property type="entry name" value="Transferase(Phosphotransferase) domain 1"/>
    <property type="match status" value="1"/>
</dbReference>
<dbReference type="GO" id="GO:0005524">
    <property type="term" value="F:ATP binding"/>
    <property type="evidence" value="ECO:0007669"/>
    <property type="project" value="UniProtKB-KW"/>
</dbReference>
<dbReference type="Gene3D" id="3.30.200.20">
    <property type="entry name" value="Phosphorylase Kinase, domain 1"/>
    <property type="match status" value="1"/>
</dbReference>
<dbReference type="InterPro" id="IPR000719">
    <property type="entry name" value="Prot_kinase_dom"/>
</dbReference>
<dbReference type="Proteomes" id="UP000199181">
    <property type="component" value="Unassembled WGS sequence"/>
</dbReference>
<sequence length="583" mass="62439">MPSPTAGPEALAVWQQGLAVGRYSLLTRLAVGGMAEIWLARQVGPKGFEKFIVIKRILDGLGTDPEFVGMFLDEARLAAQLNHPNIVQIFDLGEEEGAFYIAMEYLPGENLASVVRTGMRQKRPLPLSHAVRIIASAAEGLGYAHAKVGPDGALLGIVHRDVSPQNLLLTYDGVVKVLDFGIAKAATRESQTLSGQVKGKAAYMSPEQARGQTLDERSDIFSLGVILFELVTHSRLFKFPEPLAALRAVASEEPLPLAHTRNPEVPEALSHIIARALAREPGQRFPTARHFQNALEEWLRGQSEGTGTGELAHYMSQVFGERIQERSRLLESARSGDLSASGAQRVAARGVSASSMPGSPPSAEEETTLEQPWLRRPGPRLAGAAVLVLAVGAGALALLWPGRKAQAPAPVAVEAPAPPVSPVLTIETEPPGARLVVDGQDVGRSPLRLDTLSLGEHTVEASLEGRLPSQRRVKLGHPGERAMVVLALAAEPPPPVAEPVSPEKEPAAAAKTPKKAPGRLTLDTTPWTHVFLRGRKLGDTPLIDHALPAGRHQLKLVNEAKNISTVVEVEIRSGQSTVKKLRL</sequence>
<feature type="region of interest" description="Disordered" evidence="5">
    <location>
        <begin position="494"/>
        <end position="521"/>
    </location>
</feature>
<gene>
    <name evidence="7" type="ORF">SAMN05443639_109168</name>
</gene>
<keyword evidence="7" id="KW-0723">Serine/threonine-protein kinase</keyword>
<keyword evidence="3 7" id="KW-0418">Kinase</keyword>
<protein>
    <submittedName>
        <fullName evidence="7">Serine/threonine protein kinase</fullName>
    </submittedName>
</protein>
<evidence type="ECO:0000313" key="7">
    <source>
        <dbReference type="EMBL" id="SEU19085.1"/>
    </source>
</evidence>
<organism evidence="7 8">
    <name type="scientific">Stigmatella erecta</name>
    <dbReference type="NCBI Taxonomy" id="83460"/>
    <lineage>
        <taxon>Bacteria</taxon>
        <taxon>Pseudomonadati</taxon>
        <taxon>Myxococcota</taxon>
        <taxon>Myxococcia</taxon>
        <taxon>Myxococcales</taxon>
        <taxon>Cystobacterineae</taxon>
        <taxon>Archangiaceae</taxon>
        <taxon>Stigmatella</taxon>
    </lineage>
</organism>
<evidence type="ECO:0000256" key="5">
    <source>
        <dbReference type="SAM" id="MobiDB-lite"/>
    </source>
</evidence>
<dbReference type="CDD" id="cd14014">
    <property type="entry name" value="STKc_PknB_like"/>
    <property type="match status" value="1"/>
</dbReference>
<evidence type="ECO:0000259" key="6">
    <source>
        <dbReference type="PROSITE" id="PS50011"/>
    </source>
</evidence>
<dbReference type="Pfam" id="PF00069">
    <property type="entry name" value="Pkinase"/>
    <property type="match status" value="1"/>
</dbReference>
<dbReference type="InterPro" id="IPR011009">
    <property type="entry name" value="Kinase-like_dom_sf"/>
</dbReference>
<dbReference type="PANTHER" id="PTHR43289:SF6">
    <property type="entry name" value="SERINE_THREONINE-PROTEIN KINASE NEKL-3"/>
    <property type="match status" value="1"/>
</dbReference>
<keyword evidence="8" id="KW-1185">Reference proteome</keyword>
<dbReference type="PANTHER" id="PTHR43289">
    <property type="entry name" value="MITOGEN-ACTIVATED PROTEIN KINASE KINASE KINASE 20-RELATED"/>
    <property type="match status" value="1"/>
</dbReference>
<evidence type="ECO:0000256" key="1">
    <source>
        <dbReference type="ARBA" id="ARBA00022679"/>
    </source>
</evidence>
<proteinExistence type="predicted"/>
<dbReference type="SUPFAM" id="SSF56112">
    <property type="entry name" value="Protein kinase-like (PK-like)"/>
    <property type="match status" value="1"/>
</dbReference>
<reference evidence="8" key="1">
    <citation type="submission" date="2016-10" db="EMBL/GenBank/DDBJ databases">
        <authorList>
            <person name="Varghese N."/>
            <person name="Submissions S."/>
        </authorList>
    </citation>
    <scope>NUCLEOTIDE SEQUENCE [LARGE SCALE GENOMIC DNA]</scope>
    <source>
        <strain evidence="8">DSM 16858</strain>
    </source>
</reference>
<accession>A0A1I0K6A3</accession>
<feature type="domain" description="Protein kinase" evidence="6">
    <location>
        <begin position="23"/>
        <end position="299"/>
    </location>
</feature>
<keyword evidence="1" id="KW-0808">Transferase</keyword>
<dbReference type="RefSeq" id="WP_093522761.1">
    <property type="nucleotide sequence ID" value="NZ_FOIJ01000009.1"/>
</dbReference>
<evidence type="ECO:0000256" key="3">
    <source>
        <dbReference type="ARBA" id="ARBA00022777"/>
    </source>
</evidence>
<dbReference type="InterPro" id="IPR013229">
    <property type="entry name" value="PEGA"/>
</dbReference>
<dbReference type="EMBL" id="FOIJ01000009">
    <property type="protein sequence ID" value="SEU19085.1"/>
    <property type="molecule type" value="Genomic_DNA"/>
</dbReference>